<feature type="region of interest" description="Disordered" evidence="1">
    <location>
        <begin position="160"/>
        <end position="180"/>
    </location>
</feature>
<dbReference type="STRING" id="595494.Tola_2131"/>
<dbReference type="EMBL" id="CP001616">
    <property type="protein sequence ID" value="ACQ93730.1"/>
    <property type="molecule type" value="Genomic_DNA"/>
</dbReference>
<evidence type="ECO:0000313" key="4">
    <source>
        <dbReference type="Proteomes" id="UP000009073"/>
    </source>
</evidence>
<dbReference type="InterPro" id="IPR016181">
    <property type="entry name" value="Acyl_CoA_acyltransferase"/>
</dbReference>
<dbReference type="InterPro" id="IPR000182">
    <property type="entry name" value="GNAT_dom"/>
</dbReference>
<dbReference type="AlphaFoldDB" id="C4L884"/>
<dbReference type="OrthoDB" id="9801669at2"/>
<dbReference type="HOGENOM" id="CLU_013985_3_4_6"/>
<sequence>MMPPLSTIRLCLRPVELRDVNGISTIVNDPLFVQASVGCQMPVSDMQLLRWVISQQKQHQSGNGCCYTIRRAAEENLIGLVSLQRQENYAEEKCDDLSYWLQPMYWRQGLMTEAVTAVMQHWLALYPQSIITANSHSSNLASQALLQRIGMRLAGTDETNKEGIRHYTNSSAGRSSNIIS</sequence>
<name>C4L884_TOLAT</name>
<dbReference type="SUPFAM" id="SSF55729">
    <property type="entry name" value="Acyl-CoA N-acyltransferases (Nat)"/>
    <property type="match status" value="1"/>
</dbReference>
<dbReference type="Proteomes" id="UP000009073">
    <property type="component" value="Chromosome"/>
</dbReference>
<proteinExistence type="predicted"/>
<dbReference type="PANTHER" id="PTHR43792">
    <property type="entry name" value="GNAT FAMILY, PUTATIVE (AFU_ORTHOLOGUE AFUA_3G00765)-RELATED-RELATED"/>
    <property type="match status" value="1"/>
</dbReference>
<evidence type="ECO:0000259" key="2">
    <source>
        <dbReference type="Pfam" id="PF13302"/>
    </source>
</evidence>
<dbReference type="KEGG" id="tau:Tola_2131"/>
<dbReference type="Pfam" id="PF13302">
    <property type="entry name" value="Acetyltransf_3"/>
    <property type="match status" value="1"/>
</dbReference>
<evidence type="ECO:0000256" key="1">
    <source>
        <dbReference type="SAM" id="MobiDB-lite"/>
    </source>
</evidence>
<gene>
    <name evidence="3" type="ordered locus">Tola_2131</name>
</gene>
<reference evidence="3 4" key="2">
    <citation type="journal article" date="2011" name="Stand. Genomic Sci.">
        <title>Complete genome sequence of Tolumonas auensis type strain (TA 4).</title>
        <authorList>
            <person name="Chertkov O."/>
            <person name="Copeland A."/>
            <person name="Lucas S."/>
            <person name="Lapidus A."/>
            <person name="Berry K.W."/>
            <person name="Detter J.C."/>
            <person name="Del Rio T.G."/>
            <person name="Hammon N."/>
            <person name="Dalin E."/>
            <person name="Tice H."/>
            <person name="Pitluck S."/>
            <person name="Richardson P."/>
            <person name="Bruce D."/>
            <person name="Goodwin L."/>
            <person name="Han C."/>
            <person name="Tapia R."/>
            <person name="Saunders E."/>
            <person name="Schmutz J."/>
            <person name="Brettin T."/>
            <person name="Larimer F."/>
            <person name="Land M."/>
            <person name="Hauser L."/>
            <person name="Spring S."/>
            <person name="Rohde M."/>
            <person name="Kyrpides N.C."/>
            <person name="Ivanova N."/>
            <person name="Goker M."/>
            <person name="Beller H.R."/>
            <person name="Klenk H.P."/>
            <person name="Woyke T."/>
        </authorList>
    </citation>
    <scope>NUCLEOTIDE SEQUENCE [LARGE SCALE GENOMIC DNA]</scope>
    <source>
        <strain evidence="4">DSM 9187 / TA4</strain>
    </source>
</reference>
<dbReference type="Gene3D" id="3.40.630.30">
    <property type="match status" value="1"/>
</dbReference>
<dbReference type="InterPro" id="IPR051531">
    <property type="entry name" value="N-acetyltransferase"/>
</dbReference>
<keyword evidence="4" id="KW-1185">Reference proteome</keyword>
<protein>
    <submittedName>
        <fullName evidence="3">GCN5-related N-acetyltransferase</fullName>
    </submittedName>
</protein>
<feature type="compositionally biased region" description="Polar residues" evidence="1">
    <location>
        <begin position="167"/>
        <end position="180"/>
    </location>
</feature>
<dbReference type="eggNOG" id="COG1670">
    <property type="taxonomic scope" value="Bacteria"/>
</dbReference>
<dbReference type="GO" id="GO:0016747">
    <property type="term" value="F:acyltransferase activity, transferring groups other than amino-acyl groups"/>
    <property type="evidence" value="ECO:0007669"/>
    <property type="project" value="InterPro"/>
</dbReference>
<feature type="domain" description="N-acetyltransferase" evidence="2">
    <location>
        <begin position="9"/>
        <end position="152"/>
    </location>
</feature>
<reference evidence="4" key="1">
    <citation type="submission" date="2009-05" db="EMBL/GenBank/DDBJ databases">
        <title>Complete sequence of Tolumonas auensis DSM 9187.</title>
        <authorList>
            <consortium name="US DOE Joint Genome Institute"/>
            <person name="Lucas S."/>
            <person name="Copeland A."/>
            <person name="Lapidus A."/>
            <person name="Glavina del Rio T."/>
            <person name="Tice H."/>
            <person name="Bruce D."/>
            <person name="Goodwin L."/>
            <person name="Pitluck S."/>
            <person name="Chertkov O."/>
            <person name="Brettin T."/>
            <person name="Detter J.C."/>
            <person name="Han C."/>
            <person name="Larimer F."/>
            <person name="Land M."/>
            <person name="Hauser L."/>
            <person name="Kyrpides N."/>
            <person name="Mikhailova N."/>
            <person name="Spring S."/>
            <person name="Beller H."/>
        </authorList>
    </citation>
    <scope>NUCLEOTIDE SEQUENCE [LARGE SCALE GENOMIC DNA]</scope>
    <source>
        <strain evidence="4">DSM 9187 / TA4</strain>
    </source>
</reference>
<evidence type="ECO:0000313" key="3">
    <source>
        <dbReference type="EMBL" id="ACQ93730.1"/>
    </source>
</evidence>
<organism evidence="3 4">
    <name type="scientific">Tolumonas auensis (strain DSM 9187 / NBRC 110442 / TA 4)</name>
    <dbReference type="NCBI Taxonomy" id="595494"/>
    <lineage>
        <taxon>Bacteria</taxon>
        <taxon>Pseudomonadati</taxon>
        <taxon>Pseudomonadota</taxon>
        <taxon>Gammaproteobacteria</taxon>
        <taxon>Aeromonadales</taxon>
        <taxon>Aeromonadaceae</taxon>
        <taxon>Tolumonas</taxon>
    </lineage>
</organism>
<accession>C4L884</accession>
<keyword evidence="3" id="KW-0808">Transferase</keyword>